<keyword evidence="3 5" id="KW-0067">ATP-binding</keyword>
<dbReference type="Gene3D" id="3.40.50.300">
    <property type="entry name" value="P-loop containing nucleotide triphosphate hydrolases"/>
    <property type="match status" value="1"/>
</dbReference>
<evidence type="ECO:0000313" key="5">
    <source>
        <dbReference type="EMBL" id="TXG89948.1"/>
    </source>
</evidence>
<dbReference type="GO" id="GO:0016887">
    <property type="term" value="F:ATP hydrolysis activity"/>
    <property type="evidence" value="ECO:0007669"/>
    <property type="project" value="InterPro"/>
</dbReference>
<evidence type="ECO:0000313" key="6">
    <source>
        <dbReference type="Proteomes" id="UP000471120"/>
    </source>
</evidence>
<organism evidence="5 6">
    <name type="scientific">Rhodococcus rhodnii</name>
    <dbReference type="NCBI Taxonomy" id="38312"/>
    <lineage>
        <taxon>Bacteria</taxon>
        <taxon>Bacillati</taxon>
        <taxon>Actinomycetota</taxon>
        <taxon>Actinomycetes</taxon>
        <taxon>Mycobacteriales</taxon>
        <taxon>Nocardiaceae</taxon>
        <taxon>Rhodococcus</taxon>
    </lineage>
</organism>
<evidence type="ECO:0000259" key="4">
    <source>
        <dbReference type="PROSITE" id="PS50893"/>
    </source>
</evidence>
<dbReference type="RefSeq" id="WP_010837649.1">
    <property type="nucleotide sequence ID" value="NZ_QRCM01000001.1"/>
</dbReference>
<name>A0A6P2CG88_9NOCA</name>
<feature type="domain" description="ABC transporter" evidence="4">
    <location>
        <begin position="19"/>
        <end position="238"/>
    </location>
</feature>
<dbReference type="Pfam" id="PF00005">
    <property type="entry name" value="ABC_tran"/>
    <property type="match status" value="1"/>
</dbReference>
<dbReference type="InterPro" id="IPR017871">
    <property type="entry name" value="ABC_transporter-like_CS"/>
</dbReference>
<proteinExistence type="predicted"/>
<protein>
    <submittedName>
        <fullName evidence="5">ABC transporter ATP-binding protein</fullName>
    </submittedName>
</protein>
<dbReference type="InterPro" id="IPR003439">
    <property type="entry name" value="ABC_transporter-like_ATP-bd"/>
</dbReference>
<dbReference type="GO" id="GO:0022857">
    <property type="term" value="F:transmembrane transporter activity"/>
    <property type="evidence" value="ECO:0007669"/>
    <property type="project" value="TreeGrafter"/>
</dbReference>
<dbReference type="CDD" id="cd03255">
    <property type="entry name" value="ABC_MJ0796_LolCDE_FtsE"/>
    <property type="match status" value="1"/>
</dbReference>
<dbReference type="AlphaFoldDB" id="A0A6P2CG88"/>
<sequence length="240" mass="25162">MITGGDSPDGDDGTGTPRLVLAGVTKRYERDGPPVLDDLHGVFTASRVYCVLGASGSGKTTFLECASGLSRVSSGTVLLSGIDITTLSDGALAGFRRSDIGFVFQQDSLIESLSLLENVLLPARLARAPMREAEAIAHELLRIVGLDGLAARLPGSLSGGQRQRVGIARALVMRPSVVFADEPTSALDDGSAADVLGLLRDLCVSYDATVVMVTHDPRAARAADEVFELVDGALVSRVRR</sequence>
<dbReference type="PROSITE" id="PS00211">
    <property type="entry name" value="ABC_TRANSPORTER_1"/>
    <property type="match status" value="1"/>
</dbReference>
<dbReference type="SUPFAM" id="SSF52540">
    <property type="entry name" value="P-loop containing nucleoside triphosphate hydrolases"/>
    <property type="match status" value="1"/>
</dbReference>
<keyword evidence="1" id="KW-0813">Transport</keyword>
<dbReference type="PANTHER" id="PTHR24220:SF685">
    <property type="entry name" value="ABC TRANSPORTER RELATED"/>
    <property type="match status" value="1"/>
</dbReference>
<comment type="caution">
    <text evidence="5">The sequence shown here is derived from an EMBL/GenBank/DDBJ whole genome shotgun (WGS) entry which is preliminary data.</text>
</comment>
<reference evidence="5 6" key="1">
    <citation type="submission" date="2018-07" db="EMBL/GenBank/DDBJ databases">
        <title>Genome sequence of Rhodococcus rhodnii ATCC 35071 from Rhodnius prolixus.</title>
        <authorList>
            <person name="Patel V."/>
            <person name="Vogel K.J."/>
        </authorList>
    </citation>
    <scope>NUCLEOTIDE SEQUENCE [LARGE SCALE GENOMIC DNA]</scope>
    <source>
        <strain evidence="5 6">ATCC 35071</strain>
    </source>
</reference>
<dbReference type="PANTHER" id="PTHR24220">
    <property type="entry name" value="IMPORT ATP-BINDING PROTEIN"/>
    <property type="match status" value="1"/>
</dbReference>
<dbReference type="InterPro" id="IPR027417">
    <property type="entry name" value="P-loop_NTPase"/>
</dbReference>
<dbReference type="EMBL" id="QRCM01000001">
    <property type="protein sequence ID" value="TXG89948.1"/>
    <property type="molecule type" value="Genomic_DNA"/>
</dbReference>
<dbReference type="Proteomes" id="UP000471120">
    <property type="component" value="Unassembled WGS sequence"/>
</dbReference>
<dbReference type="InterPro" id="IPR017911">
    <property type="entry name" value="MacB-like_ATP-bd"/>
</dbReference>
<gene>
    <name evidence="5" type="ORF">DW322_06630</name>
</gene>
<dbReference type="InterPro" id="IPR003593">
    <property type="entry name" value="AAA+_ATPase"/>
</dbReference>
<dbReference type="GO" id="GO:0005886">
    <property type="term" value="C:plasma membrane"/>
    <property type="evidence" value="ECO:0007669"/>
    <property type="project" value="TreeGrafter"/>
</dbReference>
<evidence type="ECO:0000256" key="2">
    <source>
        <dbReference type="ARBA" id="ARBA00022741"/>
    </source>
</evidence>
<keyword evidence="2" id="KW-0547">Nucleotide-binding</keyword>
<dbReference type="PROSITE" id="PS50893">
    <property type="entry name" value="ABC_TRANSPORTER_2"/>
    <property type="match status" value="1"/>
</dbReference>
<dbReference type="GO" id="GO:0005524">
    <property type="term" value="F:ATP binding"/>
    <property type="evidence" value="ECO:0007669"/>
    <property type="project" value="UniProtKB-KW"/>
</dbReference>
<evidence type="ECO:0000256" key="3">
    <source>
        <dbReference type="ARBA" id="ARBA00022840"/>
    </source>
</evidence>
<accession>A0A6P2CG88</accession>
<dbReference type="SMART" id="SM00382">
    <property type="entry name" value="AAA"/>
    <property type="match status" value="1"/>
</dbReference>
<dbReference type="InterPro" id="IPR015854">
    <property type="entry name" value="ABC_transpr_LolD-like"/>
</dbReference>
<evidence type="ECO:0000256" key="1">
    <source>
        <dbReference type="ARBA" id="ARBA00022448"/>
    </source>
</evidence>